<organism evidence="2 3">
    <name type="scientific">Pedobacter endophyticus</name>
    <dbReference type="NCBI Taxonomy" id="2789740"/>
    <lineage>
        <taxon>Bacteria</taxon>
        <taxon>Pseudomonadati</taxon>
        <taxon>Bacteroidota</taxon>
        <taxon>Sphingobacteriia</taxon>
        <taxon>Sphingobacteriales</taxon>
        <taxon>Sphingobacteriaceae</taxon>
        <taxon>Pedobacter</taxon>
    </lineage>
</organism>
<reference evidence="2 3" key="1">
    <citation type="submission" date="2020-11" db="EMBL/GenBank/DDBJ databases">
        <title>Pedobacter endophytica, an endophytic bacteria isolated form Carex pumila.</title>
        <authorList>
            <person name="Peng Y."/>
            <person name="Jiang L."/>
            <person name="Lee J."/>
        </authorList>
    </citation>
    <scope>NUCLEOTIDE SEQUENCE [LARGE SCALE GENOMIC DNA]</scope>
    <source>
        <strain evidence="2 3">JBR3-12</strain>
    </source>
</reference>
<accession>A0A7S9KY74</accession>
<evidence type="ECO:0000313" key="2">
    <source>
        <dbReference type="EMBL" id="QPH39024.1"/>
    </source>
</evidence>
<keyword evidence="1" id="KW-0472">Membrane</keyword>
<name>A0A7S9KY74_9SPHI</name>
<evidence type="ECO:0000313" key="3">
    <source>
        <dbReference type="Proteomes" id="UP000594759"/>
    </source>
</evidence>
<gene>
    <name evidence="2" type="ORF">IZT61_18470</name>
</gene>
<protein>
    <recommendedName>
        <fullName evidence="4">Transmembrane protein</fullName>
    </recommendedName>
</protein>
<sequence length="225" mass="25458">MATNESKSKRSWLYKNGLSVFFLFLFLFTLGGQALTGWHEHNTELQELGAAKISLTTYLSTGHFISATFENFESEFLQMMLYVLLTIHLRQIGSAESKKIDEPEAVDRVPVASKDSPWPVKKGGWILWLYANSLSLAFAILFLTSWALHLYGSWESHNTEQHLKGMAEESLLSYAAGANFWFETFQNWQSEFLSVASIVILTIFLRQKGSPESKPVDAPHLETGK</sequence>
<dbReference type="Pfam" id="PF20554">
    <property type="entry name" value="DUF6766"/>
    <property type="match status" value="1"/>
</dbReference>
<feature type="transmembrane region" description="Helical" evidence="1">
    <location>
        <begin position="125"/>
        <end position="148"/>
    </location>
</feature>
<keyword evidence="1" id="KW-1133">Transmembrane helix</keyword>
<evidence type="ECO:0000256" key="1">
    <source>
        <dbReference type="SAM" id="Phobius"/>
    </source>
</evidence>
<dbReference type="AlphaFoldDB" id="A0A7S9KY74"/>
<keyword evidence="1" id="KW-0812">Transmembrane</keyword>
<dbReference type="RefSeq" id="WP_196098499.1">
    <property type="nucleotide sequence ID" value="NZ_CP064939.1"/>
</dbReference>
<dbReference type="Proteomes" id="UP000594759">
    <property type="component" value="Chromosome"/>
</dbReference>
<evidence type="ECO:0008006" key="4">
    <source>
        <dbReference type="Google" id="ProtNLM"/>
    </source>
</evidence>
<dbReference type="EMBL" id="CP064939">
    <property type="protein sequence ID" value="QPH39024.1"/>
    <property type="molecule type" value="Genomic_DNA"/>
</dbReference>
<keyword evidence="3" id="KW-1185">Reference proteome</keyword>
<proteinExistence type="predicted"/>
<dbReference type="InterPro" id="IPR046657">
    <property type="entry name" value="DUF6766"/>
</dbReference>
<dbReference type="KEGG" id="pex:IZT61_18470"/>